<feature type="transmembrane region" description="Helical" evidence="1">
    <location>
        <begin position="83"/>
        <end position="108"/>
    </location>
</feature>
<accession>A0A974GY82</accession>
<evidence type="ECO:0000313" key="2">
    <source>
        <dbReference type="EMBL" id="NYB75981.1"/>
    </source>
</evidence>
<keyword evidence="1" id="KW-0812">Transmembrane</keyword>
<feature type="transmembrane region" description="Helical" evidence="1">
    <location>
        <begin position="12"/>
        <end position="32"/>
    </location>
</feature>
<name>A0A974GY82_SEDHY</name>
<keyword evidence="1" id="KW-0472">Membrane</keyword>
<organism evidence="2 3">
    <name type="scientific">Sedimentibacter hydroxybenzoicus DSM 7310</name>
    <dbReference type="NCBI Taxonomy" id="1123245"/>
    <lineage>
        <taxon>Bacteria</taxon>
        <taxon>Bacillati</taxon>
        <taxon>Bacillota</taxon>
        <taxon>Tissierellia</taxon>
        <taxon>Sedimentibacter</taxon>
    </lineage>
</organism>
<comment type="caution">
    <text evidence="2">The sequence shown here is derived from an EMBL/GenBank/DDBJ whole genome shotgun (WGS) entry which is preliminary data.</text>
</comment>
<evidence type="ECO:0000256" key="1">
    <source>
        <dbReference type="SAM" id="Phobius"/>
    </source>
</evidence>
<sequence length="259" mass="28774">MLNLIKYELIKKYKLFSIAIIFSLGLNVYHMTKGAGGSIFFIAFFPMIAGILYIVDVIRMYSDDLNKKSGYMLFMTPNSGYKIIVSKLITSVIEGFAILLIYFIFILINGVNIAISSGTEIVYSQIIRLVNSLLSGSFGINLGHIFVFLFAVLTFIIAFITTVYAAMTIRKSIFSEVKFGGLLSFIIFMLLNWVISSLSGNFFEAISPYYESISNTMSMGRISPADLAMVMLPMIGVSIFQIVALTGVSGYLLENKINL</sequence>
<feature type="transmembrane region" description="Helical" evidence="1">
    <location>
        <begin position="145"/>
        <end position="167"/>
    </location>
</feature>
<gene>
    <name evidence="2" type="ORF">HZF24_17675</name>
</gene>
<dbReference type="RefSeq" id="WP_179239699.1">
    <property type="nucleotide sequence ID" value="NZ_JACBNQ010000035.1"/>
</dbReference>
<dbReference type="Proteomes" id="UP000611629">
    <property type="component" value="Unassembled WGS sequence"/>
</dbReference>
<feature type="transmembrane region" description="Helical" evidence="1">
    <location>
        <begin position="227"/>
        <end position="253"/>
    </location>
</feature>
<feature type="transmembrane region" description="Helical" evidence="1">
    <location>
        <begin position="38"/>
        <end position="62"/>
    </location>
</feature>
<reference evidence="2" key="1">
    <citation type="submission" date="2020-07" db="EMBL/GenBank/DDBJ databases">
        <title>Genomic analysis of a strain of Sedimentibacter Hydroxybenzoicus DSM7310.</title>
        <authorList>
            <person name="Ma S."/>
        </authorList>
    </citation>
    <scope>NUCLEOTIDE SEQUENCE</scope>
    <source>
        <strain evidence="2">DSM 7310</strain>
    </source>
</reference>
<protein>
    <recommendedName>
        <fullName evidence="4">ABC-2 family transporter protein</fullName>
    </recommendedName>
</protein>
<dbReference type="AlphaFoldDB" id="A0A974GY82"/>
<feature type="transmembrane region" description="Helical" evidence="1">
    <location>
        <begin position="179"/>
        <end position="195"/>
    </location>
</feature>
<evidence type="ECO:0000313" key="3">
    <source>
        <dbReference type="Proteomes" id="UP000611629"/>
    </source>
</evidence>
<keyword evidence="1" id="KW-1133">Transmembrane helix</keyword>
<proteinExistence type="predicted"/>
<dbReference type="EMBL" id="JACBNQ010000035">
    <property type="protein sequence ID" value="NYB75981.1"/>
    <property type="molecule type" value="Genomic_DNA"/>
</dbReference>
<evidence type="ECO:0008006" key="4">
    <source>
        <dbReference type="Google" id="ProtNLM"/>
    </source>
</evidence>
<keyword evidence="3" id="KW-1185">Reference proteome</keyword>